<comment type="caution">
    <text evidence="1">The sequence shown here is derived from an EMBL/GenBank/DDBJ whole genome shotgun (WGS) entry which is preliminary data.</text>
</comment>
<dbReference type="Proteomes" id="UP000030428">
    <property type="component" value="Unassembled WGS sequence"/>
</dbReference>
<accession>A0A4E0R1F0</accession>
<name>A0A4E0R1F0_9GAMM</name>
<organism evidence="1 2">
    <name type="scientific">Candidatus Thiomargarita nelsonii</name>
    <dbReference type="NCBI Taxonomy" id="1003181"/>
    <lineage>
        <taxon>Bacteria</taxon>
        <taxon>Pseudomonadati</taxon>
        <taxon>Pseudomonadota</taxon>
        <taxon>Gammaproteobacteria</taxon>
        <taxon>Thiotrichales</taxon>
        <taxon>Thiotrichaceae</taxon>
        <taxon>Thiomargarita</taxon>
    </lineage>
</organism>
<proteinExistence type="predicted"/>
<evidence type="ECO:0000313" key="2">
    <source>
        <dbReference type="Proteomes" id="UP000030428"/>
    </source>
</evidence>
<reference evidence="1 2" key="1">
    <citation type="journal article" date="2016" name="Front. Microbiol.">
        <title>Single-Cell (Meta-)Genomics of a Dimorphic Candidatus Thiomargarita nelsonii Reveals Genomic Plasticity.</title>
        <authorList>
            <person name="Flood B.E."/>
            <person name="Fliss P."/>
            <person name="Jones D.S."/>
            <person name="Dick G.J."/>
            <person name="Jain S."/>
            <person name="Kaster A.K."/>
            <person name="Winkel M."/>
            <person name="Mussmann M."/>
            <person name="Bailey J."/>
        </authorList>
    </citation>
    <scope>NUCLEOTIDE SEQUENCE [LARGE SCALE GENOMIC DNA]</scope>
    <source>
        <strain evidence="1">Hydrate Ridge</strain>
    </source>
</reference>
<gene>
    <name evidence="1" type="ORF">PN36_22445</name>
</gene>
<sequence length="98" mass="11499">MLTLPSGLEQNFDNFVYKYEEAKKVEYVTSIERRGILQRSREYVVESLDVRFNHVPETVVKKIQSIDDSSLLTKLLREAILVESIEAFEKRLKKQGKH</sequence>
<evidence type="ECO:0000313" key="1">
    <source>
        <dbReference type="EMBL" id="TGO02591.1"/>
    </source>
</evidence>
<dbReference type="AlphaFoldDB" id="A0A4E0R1F0"/>
<keyword evidence="2" id="KW-1185">Reference proteome</keyword>
<dbReference type="EMBL" id="JSZA02000105">
    <property type="protein sequence ID" value="TGO02591.1"/>
    <property type="molecule type" value="Genomic_DNA"/>
</dbReference>
<protein>
    <submittedName>
        <fullName evidence="1">Uncharacterized protein</fullName>
    </submittedName>
</protein>